<dbReference type="InterPro" id="IPR025697">
    <property type="entry name" value="CLU_dom"/>
</dbReference>
<dbReference type="Pfam" id="PF13236">
    <property type="entry name" value="CLU"/>
    <property type="match status" value="1"/>
</dbReference>
<reference evidence="3" key="1">
    <citation type="submission" date="2022-03" db="EMBL/GenBank/DDBJ databases">
        <title>Draft genome sequence of Aduncisulcus paluster, a free-living microaerophilic Fornicata.</title>
        <authorList>
            <person name="Yuyama I."/>
            <person name="Kume K."/>
            <person name="Tamura T."/>
            <person name="Inagaki Y."/>
            <person name="Hashimoto T."/>
        </authorList>
    </citation>
    <scope>NUCLEOTIDE SEQUENCE</scope>
    <source>
        <strain evidence="3">NY0171</strain>
    </source>
</reference>
<feature type="compositionally biased region" description="Basic and acidic residues" evidence="1">
    <location>
        <begin position="107"/>
        <end position="141"/>
    </location>
</feature>
<evidence type="ECO:0000313" key="3">
    <source>
        <dbReference type="EMBL" id="GKT32913.1"/>
    </source>
</evidence>
<sequence length="848" mass="94657">MGISCTKAGEVYPPHKASKKEDSKTQEPKKTEELKKEPKEPQPVLPKEEPEKKVLEISKPKQDQQVRETTSQILIDLPKEPKKADIVVPKKEPEVVVPKKEPKIAIDLPKKEPKKPQPVLPKEEPEKKVLEVSNHKQDQQVRETTSQILIDLPKEPKKADIVVPKKEPKITIDRPKKEPKKPEVVPKKTPEVVIPKKEPKIAIDFVKQKHDELEMVLPHPSQDHERDRILKEMSAFASEFRYSEAREEYEHRLAVEEEARKRRLEKEHREAERREIHRKAEELDMRSLSDPSLLSLRVSFPPIPAAAMRRLIGAVISGDQEDLLADASDSVLDSSQAQPVVTPVFRYHLPMEHATCGVLKSEIMRSHGYGLDQMLLLAGNTLLNDGDSLARFAGFIDSEGSHIVPSCFRLVVSGSPSSAPTDPSFIPIPIISEYSLDELRGKALLRDGSDELLTETSTVVSTGASVETIAGPAGISGDIPLTTSSLIPKVPVSIQNIPIFRDWASQQQDVTTHMVSQSISALNAEKLFNSMRKDFEHTVKAAVQIVMEGKLRPVDLKGLYGIGGQTYVCGGIILRRVGGWVVDGVDIGDGDSAFKYAEMEAVAYKFMREKGAERGLDDALIPFSCLCDYCGQRFFCVAHLPIEAHHLYGGSIDDGLTLKGLFVDEQLQAHIEDTDEPRFTTLTNSYDVCAHIGKAMNVATHRAVPALAEHVSKTRLGKRMLKGEEMQSVWLPLDIHTKVFQQTAAPDCFYVLPSAHCLPRDMSEAMDGSLDELEGRNIEDEELLIRSTAFRLRPELVASYSCGGILKPGFTEYHTVPSRLCDHCKTIINEYSYYSYVNPAGSIVKKQY</sequence>
<gene>
    <name evidence="3" type="ORF">ADUPG1_006957</name>
</gene>
<dbReference type="EMBL" id="BQXS01010085">
    <property type="protein sequence ID" value="GKT32913.1"/>
    <property type="molecule type" value="Genomic_DNA"/>
</dbReference>
<accession>A0ABQ5KK73</accession>
<organism evidence="3 4">
    <name type="scientific">Aduncisulcus paluster</name>
    <dbReference type="NCBI Taxonomy" id="2918883"/>
    <lineage>
        <taxon>Eukaryota</taxon>
        <taxon>Metamonada</taxon>
        <taxon>Carpediemonas-like organisms</taxon>
        <taxon>Aduncisulcus</taxon>
    </lineage>
</organism>
<name>A0ABQ5KK73_9EUKA</name>
<feature type="region of interest" description="Disordered" evidence="1">
    <location>
        <begin position="1"/>
        <end position="74"/>
    </location>
</feature>
<keyword evidence="4" id="KW-1185">Reference proteome</keyword>
<protein>
    <submittedName>
        <fullName evidence="3">CLU domain containing protein like protein</fullName>
    </submittedName>
</protein>
<feature type="region of interest" description="Disordered" evidence="1">
    <location>
        <begin position="107"/>
        <end position="191"/>
    </location>
</feature>
<dbReference type="Proteomes" id="UP001057375">
    <property type="component" value="Unassembled WGS sequence"/>
</dbReference>
<comment type="caution">
    <text evidence="3">The sequence shown here is derived from an EMBL/GenBank/DDBJ whole genome shotgun (WGS) entry which is preliminary data.</text>
</comment>
<feature type="compositionally biased region" description="Basic and acidic residues" evidence="1">
    <location>
        <begin position="19"/>
        <end position="66"/>
    </location>
</feature>
<evidence type="ECO:0000256" key="1">
    <source>
        <dbReference type="SAM" id="MobiDB-lite"/>
    </source>
</evidence>
<feature type="non-terminal residue" evidence="3">
    <location>
        <position position="848"/>
    </location>
</feature>
<evidence type="ECO:0000313" key="4">
    <source>
        <dbReference type="Proteomes" id="UP001057375"/>
    </source>
</evidence>
<dbReference type="PROSITE" id="PS51823">
    <property type="entry name" value="CLU"/>
    <property type="match status" value="1"/>
</dbReference>
<evidence type="ECO:0000259" key="2">
    <source>
        <dbReference type="PROSITE" id="PS51823"/>
    </source>
</evidence>
<proteinExistence type="predicted"/>
<feature type="domain" description="Clu" evidence="2">
    <location>
        <begin position="472"/>
        <end position="765"/>
    </location>
</feature>
<feature type="compositionally biased region" description="Basic and acidic residues" evidence="1">
    <location>
        <begin position="152"/>
        <end position="191"/>
    </location>
</feature>